<dbReference type="RefSeq" id="WP_116014846.1">
    <property type="nucleotide sequence ID" value="NZ_QUOT01000001.1"/>
</dbReference>
<dbReference type="InterPro" id="IPR029787">
    <property type="entry name" value="Nucleotide_cyclase"/>
</dbReference>
<dbReference type="SUPFAM" id="SSF55073">
    <property type="entry name" value="Nucleotide cyclase"/>
    <property type="match status" value="1"/>
</dbReference>
<organism evidence="7 8">
    <name type="scientific">Thalassotalea euphylliae</name>
    <dbReference type="NCBI Taxonomy" id="1655234"/>
    <lineage>
        <taxon>Bacteria</taxon>
        <taxon>Pseudomonadati</taxon>
        <taxon>Pseudomonadota</taxon>
        <taxon>Gammaproteobacteria</taxon>
        <taxon>Alteromonadales</taxon>
        <taxon>Colwelliaceae</taxon>
        <taxon>Thalassotalea</taxon>
    </lineage>
</organism>
<proteinExistence type="predicted"/>
<dbReference type="EMBL" id="QUOT01000001">
    <property type="protein sequence ID" value="REL30522.1"/>
    <property type="molecule type" value="Genomic_DNA"/>
</dbReference>
<dbReference type="InterPro" id="IPR013656">
    <property type="entry name" value="PAS_4"/>
</dbReference>
<dbReference type="Gene3D" id="3.30.450.20">
    <property type="entry name" value="PAS domain"/>
    <property type="match status" value="2"/>
</dbReference>
<gene>
    <name evidence="7" type="ORF">DXX94_07265</name>
</gene>
<dbReference type="InterPro" id="IPR050469">
    <property type="entry name" value="Diguanylate_Cyclase"/>
</dbReference>
<dbReference type="InterPro" id="IPR000160">
    <property type="entry name" value="GGDEF_dom"/>
</dbReference>
<dbReference type="CDD" id="cd00130">
    <property type="entry name" value="PAS"/>
    <property type="match status" value="2"/>
</dbReference>
<dbReference type="InterPro" id="IPR000014">
    <property type="entry name" value="PAS"/>
</dbReference>
<evidence type="ECO:0000313" key="7">
    <source>
        <dbReference type="EMBL" id="REL30522.1"/>
    </source>
</evidence>
<evidence type="ECO:0000259" key="6">
    <source>
        <dbReference type="PROSITE" id="PS50887"/>
    </source>
</evidence>
<comment type="catalytic activity">
    <reaction evidence="3">
        <text>2 GTP = 3',3'-c-di-GMP + 2 diphosphate</text>
        <dbReference type="Rhea" id="RHEA:24898"/>
        <dbReference type="ChEBI" id="CHEBI:33019"/>
        <dbReference type="ChEBI" id="CHEBI:37565"/>
        <dbReference type="ChEBI" id="CHEBI:58805"/>
        <dbReference type="EC" id="2.7.7.65"/>
    </reaction>
</comment>
<comment type="caution">
    <text evidence="7">The sequence shown here is derived from an EMBL/GenBank/DDBJ whole genome shotgun (WGS) entry which is preliminary data.</text>
</comment>
<dbReference type="Proteomes" id="UP000256899">
    <property type="component" value="Unassembled WGS sequence"/>
</dbReference>
<dbReference type="SMART" id="SM00091">
    <property type="entry name" value="PAS"/>
    <property type="match status" value="2"/>
</dbReference>
<comment type="cofactor">
    <cofactor evidence="1">
        <name>Mg(2+)</name>
        <dbReference type="ChEBI" id="CHEBI:18420"/>
    </cofactor>
</comment>
<feature type="domain" description="PAS" evidence="4">
    <location>
        <begin position="15"/>
        <end position="85"/>
    </location>
</feature>
<dbReference type="InterPro" id="IPR043128">
    <property type="entry name" value="Rev_trsase/Diguanyl_cyclase"/>
</dbReference>
<dbReference type="PROSITE" id="PS50112">
    <property type="entry name" value="PAS"/>
    <property type="match status" value="2"/>
</dbReference>
<evidence type="ECO:0000259" key="5">
    <source>
        <dbReference type="PROSITE" id="PS50113"/>
    </source>
</evidence>
<evidence type="ECO:0000256" key="1">
    <source>
        <dbReference type="ARBA" id="ARBA00001946"/>
    </source>
</evidence>
<dbReference type="Pfam" id="PF00990">
    <property type="entry name" value="GGDEF"/>
    <property type="match status" value="1"/>
</dbReference>
<dbReference type="EC" id="2.7.7.65" evidence="2"/>
<dbReference type="AlphaFoldDB" id="A0A3E0U3E2"/>
<keyword evidence="8" id="KW-1185">Reference proteome</keyword>
<dbReference type="InterPro" id="IPR000700">
    <property type="entry name" value="PAS-assoc_C"/>
</dbReference>
<dbReference type="CDD" id="cd01949">
    <property type="entry name" value="GGDEF"/>
    <property type="match status" value="1"/>
</dbReference>
<sequence length="439" mass="50033">MDSKVDSNAQRALVQLDVLKLVLDNIGACVFIKDTNGCYTYVNQLVCEMFNRPKEEIIGYDDHHLFSLDKSDDISKNDEQVLKYGKTISAEERNIIAETGEVCFCLAVKKPLLDSTGNIIGMFGVATDITERKRMELEIKQNNHLLDTILSNIDAFVYMKDRNYRFVYANAKTLELFDKSIDELLGQRLDDIVPPESISNFNRMDDQLFATGKKQVGEEHFVDDRGEDKYYWSTKLPLFDSDNEINRYIGFSTDVTELSKLRFQLEQQVQAEIRKRMQQEQRAITDPLTGLYNRFKLNETMDSELGRVRRYRKSSSVIIIDVDHFKDINDELGHQEGDKVLQAMAKIIASHIRAADIAGRWGGEEFLVICPETDLDGAIQVAEKIRKAIESAPIACVKNRTVSAGVAEARGHEQVSHFIGRADICLYQAKRSGRNKVCY</sequence>
<accession>A0A3E0U3E2</accession>
<feature type="domain" description="PAC" evidence="5">
    <location>
        <begin position="89"/>
        <end position="141"/>
    </location>
</feature>
<evidence type="ECO:0000256" key="3">
    <source>
        <dbReference type="ARBA" id="ARBA00034247"/>
    </source>
</evidence>
<dbReference type="InterPro" id="IPR035965">
    <property type="entry name" value="PAS-like_dom_sf"/>
</dbReference>
<feature type="domain" description="PAC" evidence="5">
    <location>
        <begin position="215"/>
        <end position="267"/>
    </location>
</feature>
<name>A0A3E0U3E2_9GAMM</name>
<dbReference type="NCBIfam" id="TIGR00254">
    <property type="entry name" value="GGDEF"/>
    <property type="match status" value="1"/>
</dbReference>
<evidence type="ECO:0000313" key="8">
    <source>
        <dbReference type="Proteomes" id="UP000256899"/>
    </source>
</evidence>
<reference evidence="8" key="1">
    <citation type="submission" date="2018-08" db="EMBL/GenBank/DDBJ databases">
        <title>Thalassotalea euphylliae genome.</title>
        <authorList>
            <person name="Summers S."/>
            <person name="Rice S.A."/>
            <person name="Freckelton M.L."/>
            <person name="Nedved B.T."/>
            <person name="Hadfield M.G."/>
        </authorList>
    </citation>
    <scope>NUCLEOTIDE SEQUENCE [LARGE SCALE GENOMIC DNA]</scope>
    <source>
        <strain evidence="8">H3</strain>
    </source>
</reference>
<protein>
    <recommendedName>
        <fullName evidence="2">diguanylate cyclase</fullName>
        <ecNumber evidence="2">2.7.7.65</ecNumber>
    </recommendedName>
</protein>
<dbReference type="PROSITE" id="PS50113">
    <property type="entry name" value="PAC"/>
    <property type="match status" value="2"/>
</dbReference>
<dbReference type="FunFam" id="3.30.70.270:FF:000001">
    <property type="entry name" value="Diguanylate cyclase domain protein"/>
    <property type="match status" value="1"/>
</dbReference>
<dbReference type="SMART" id="SM00267">
    <property type="entry name" value="GGDEF"/>
    <property type="match status" value="1"/>
</dbReference>
<dbReference type="NCBIfam" id="TIGR00229">
    <property type="entry name" value="sensory_box"/>
    <property type="match status" value="2"/>
</dbReference>
<dbReference type="PROSITE" id="PS50887">
    <property type="entry name" value="GGDEF"/>
    <property type="match status" value="1"/>
</dbReference>
<feature type="domain" description="GGDEF" evidence="6">
    <location>
        <begin position="313"/>
        <end position="439"/>
    </location>
</feature>
<dbReference type="PANTHER" id="PTHR45138:SF9">
    <property type="entry name" value="DIGUANYLATE CYCLASE DGCM-RELATED"/>
    <property type="match status" value="1"/>
</dbReference>
<dbReference type="SUPFAM" id="SSF55785">
    <property type="entry name" value="PYP-like sensor domain (PAS domain)"/>
    <property type="match status" value="2"/>
</dbReference>
<evidence type="ECO:0000256" key="2">
    <source>
        <dbReference type="ARBA" id="ARBA00012528"/>
    </source>
</evidence>
<dbReference type="PANTHER" id="PTHR45138">
    <property type="entry name" value="REGULATORY COMPONENTS OF SENSORY TRANSDUCTION SYSTEM"/>
    <property type="match status" value="1"/>
</dbReference>
<dbReference type="GO" id="GO:0052621">
    <property type="term" value="F:diguanylate cyclase activity"/>
    <property type="evidence" value="ECO:0007669"/>
    <property type="project" value="UniProtKB-EC"/>
</dbReference>
<feature type="domain" description="PAS" evidence="4">
    <location>
        <begin position="142"/>
        <end position="212"/>
    </location>
</feature>
<dbReference type="Gene3D" id="3.30.70.270">
    <property type="match status" value="1"/>
</dbReference>
<dbReference type="Pfam" id="PF08448">
    <property type="entry name" value="PAS_4"/>
    <property type="match status" value="2"/>
</dbReference>
<evidence type="ECO:0000259" key="4">
    <source>
        <dbReference type="PROSITE" id="PS50112"/>
    </source>
</evidence>